<dbReference type="AlphaFoldDB" id="A0A1H7BK23"/>
<accession>A0A1H7BK23</accession>
<dbReference type="SUPFAM" id="SSF50630">
    <property type="entry name" value="Acid proteases"/>
    <property type="match status" value="1"/>
</dbReference>
<keyword evidence="1" id="KW-0812">Transmembrane</keyword>
<dbReference type="RefSeq" id="WP_245763313.1">
    <property type="nucleotide sequence ID" value="NZ_FNYE01000018.1"/>
</dbReference>
<evidence type="ECO:0000256" key="1">
    <source>
        <dbReference type="SAM" id="Phobius"/>
    </source>
</evidence>
<dbReference type="Proteomes" id="UP000198866">
    <property type="component" value="Unassembled WGS sequence"/>
</dbReference>
<keyword evidence="1" id="KW-1133">Transmembrane helix</keyword>
<keyword evidence="1" id="KW-0472">Membrane</keyword>
<feature type="transmembrane region" description="Helical" evidence="1">
    <location>
        <begin position="42"/>
        <end position="60"/>
    </location>
</feature>
<reference evidence="3" key="1">
    <citation type="submission" date="2016-10" db="EMBL/GenBank/DDBJ databases">
        <authorList>
            <person name="Varghese N."/>
            <person name="Submissions S."/>
        </authorList>
    </citation>
    <scope>NUCLEOTIDE SEQUENCE [LARGE SCALE GENOMIC DNA]</scope>
    <source>
        <strain evidence="3">LMG 26031</strain>
    </source>
</reference>
<feature type="transmembrane region" description="Helical" evidence="1">
    <location>
        <begin position="6"/>
        <end position="30"/>
    </location>
</feature>
<protein>
    <recommendedName>
        <fullName evidence="4">Aspartyl protease</fullName>
    </recommendedName>
</protein>
<keyword evidence="3" id="KW-1185">Reference proteome</keyword>
<evidence type="ECO:0000313" key="2">
    <source>
        <dbReference type="EMBL" id="SEJ77961.1"/>
    </source>
</evidence>
<dbReference type="InterPro" id="IPR021109">
    <property type="entry name" value="Peptidase_aspartic_dom_sf"/>
</dbReference>
<gene>
    <name evidence="2" type="ORF">SAMN05192539_101831</name>
</gene>
<evidence type="ECO:0008006" key="4">
    <source>
        <dbReference type="Google" id="ProtNLM"/>
    </source>
</evidence>
<name>A0A1H7BK23_9BURK</name>
<organism evidence="2 3">
    <name type="scientific">Paraburkholderia diazotrophica</name>
    <dbReference type="NCBI Taxonomy" id="667676"/>
    <lineage>
        <taxon>Bacteria</taxon>
        <taxon>Pseudomonadati</taxon>
        <taxon>Pseudomonadota</taxon>
        <taxon>Betaproteobacteria</taxon>
        <taxon>Burkholderiales</taxon>
        <taxon>Burkholderiaceae</taxon>
        <taxon>Paraburkholderia</taxon>
    </lineage>
</organism>
<dbReference type="STRING" id="667676.SAMN05192539_101831"/>
<sequence>MPVPMFVPSFVPSFFLLFVLLFGSFFAPLFASLSAHLFRCKAGLAGVLTVLALAACSTPISTPVPPQMKASLINEGRDGLLVPLNAERSDTHGRTSIGLPVQMDGKAVYLMLDTGTRGVRVLSSVLPRSNYPAAGARTSLAFATDAQVSGAVVNVPLSIAGTKPVDVAAQAVDEVSCLKTNKHCVAQDGYTGEFGWAFSGLLGIGADEPRDACCTQPLRALPANIGQRYLVRSNLNRPFLVLSPSNALTKDFTLVPFAVAKDGSTQWPTGCVQVASKMRFCAPVVFSTGGTDMIRVETDKAPDWAGDTDEHKAFAQGNYDVVLGVGDWAHRFNDAQTAIVKAAPGANRIVIGLMSLQSIDVLFDFTNGKLGLRASKEIERMGG</sequence>
<dbReference type="EMBL" id="FNYE01000018">
    <property type="protein sequence ID" value="SEJ77961.1"/>
    <property type="molecule type" value="Genomic_DNA"/>
</dbReference>
<evidence type="ECO:0000313" key="3">
    <source>
        <dbReference type="Proteomes" id="UP000198866"/>
    </source>
</evidence>
<proteinExistence type="predicted"/>